<organism evidence="1 2">
    <name type="scientific">Mycobacterium palustre</name>
    <dbReference type="NCBI Taxonomy" id="153971"/>
    <lineage>
        <taxon>Bacteria</taxon>
        <taxon>Bacillati</taxon>
        <taxon>Actinomycetota</taxon>
        <taxon>Actinomycetes</taxon>
        <taxon>Mycobacteriales</taxon>
        <taxon>Mycobacteriaceae</taxon>
        <taxon>Mycobacterium</taxon>
        <taxon>Mycobacterium simiae complex</taxon>
    </lineage>
</organism>
<evidence type="ECO:0000313" key="2">
    <source>
        <dbReference type="Proteomes" id="UP000193529"/>
    </source>
</evidence>
<protein>
    <submittedName>
        <fullName evidence="1">Uncharacterized protein</fullName>
    </submittedName>
</protein>
<dbReference type="EMBL" id="LQPJ01000157">
    <property type="protein sequence ID" value="ORW16037.1"/>
    <property type="molecule type" value="Genomic_DNA"/>
</dbReference>
<evidence type="ECO:0000313" key="1">
    <source>
        <dbReference type="EMBL" id="ORW16037.1"/>
    </source>
</evidence>
<keyword evidence="2" id="KW-1185">Reference proteome</keyword>
<dbReference type="Proteomes" id="UP000193529">
    <property type="component" value="Unassembled WGS sequence"/>
</dbReference>
<proteinExistence type="predicted"/>
<dbReference type="RefSeq" id="WP_085081441.1">
    <property type="nucleotide sequence ID" value="NZ_JACKRZ010000289.1"/>
</dbReference>
<dbReference type="AlphaFoldDB" id="A0A1X1YY73"/>
<sequence>MDDDQDIDDEHLELPDGRKLRITGKALEFLGDHDECPFCIGRAAAHRGEPEDSNPYPAVDVPEGSVDWYETDYGLWLAGHALGSTEPGGPLWHEQPNRS</sequence>
<dbReference type="OrthoDB" id="4734108at2"/>
<gene>
    <name evidence="1" type="ORF">AWC19_23100</name>
</gene>
<reference evidence="1 2" key="1">
    <citation type="submission" date="2016-01" db="EMBL/GenBank/DDBJ databases">
        <title>The new phylogeny of the genus Mycobacterium.</title>
        <authorList>
            <person name="Tarcisio F."/>
            <person name="Conor M."/>
            <person name="Antonella G."/>
            <person name="Elisabetta G."/>
            <person name="Giulia F.S."/>
            <person name="Sara T."/>
            <person name="Anna F."/>
            <person name="Clotilde B."/>
            <person name="Roberto B."/>
            <person name="Veronica D.S."/>
            <person name="Fabio R."/>
            <person name="Monica P."/>
            <person name="Olivier J."/>
            <person name="Enrico T."/>
            <person name="Nicola S."/>
        </authorList>
    </citation>
    <scope>NUCLEOTIDE SEQUENCE [LARGE SCALE GENOMIC DNA]</scope>
    <source>
        <strain evidence="1 2">DSM 44572</strain>
    </source>
</reference>
<accession>A0A1X1YY73</accession>
<name>A0A1X1YY73_9MYCO</name>
<comment type="caution">
    <text evidence="1">The sequence shown here is derived from an EMBL/GenBank/DDBJ whole genome shotgun (WGS) entry which is preliminary data.</text>
</comment>